<protein>
    <submittedName>
        <fullName evidence="5">LacI family DNA-binding transcriptional regulator</fullName>
    </submittedName>
</protein>
<keyword evidence="2 5" id="KW-0238">DNA-binding</keyword>
<dbReference type="PANTHER" id="PTHR30146:SF153">
    <property type="entry name" value="LACTOSE OPERON REPRESSOR"/>
    <property type="match status" value="1"/>
</dbReference>
<keyword evidence="1" id="KW-0805">Transcription regulation</keyword>
<keyword evidence="3" id="KW-0804">Transcription</keyword>
<dbReference type="RefSeq" id="WP_343877980.1">
    <property type="nucleotide sequence ID" value="NZ_BAAAIJ010000009.1"/>
</dbReference>
<dbReference type="Pfam" id="PF13377">
    <property type="entry name" value="Peripla_BP_3"/>
    <property type="match status" value="1"/>
</dbReference>
<reference evidence="6" key="1">
    <citation type="journal article" date="2019" name="Int. J. Syst. Evol. Microbiol.">
        <title>The Global Catalogue of Microorganisms (GCM) 10K type strain sequencing project: providing services to taxonomists for standard genome sequencing and annotation.</title>
        <authorList>
            <consortium name="The Broad Institute Genomics Platform"/>
            <consortium name="The Broad Institute Genome Sequencing Center for Infectious Disease"/>
            <person name="Wu L."/>
            <person name="Ma J."/>
        </authorList>
    </citation>
    <scope>NUCLEOTIDE SEQUENCE [LARGE SCALE GENOMIC DNA]</scope>
    <source>
        <strain evidence="6">JCM 11496</strain>
    </source>
</reference>
<feature type="domain" description="HTH lacI-type" evidence="4">
    <location>
        <begin position="10"/>
        <end position="65"/>
    </location>
</feature>
<sequence length="352" mass="36818">MESGANKPAVTLNDVALAAGVSLATASRSLNGSARKVNDTYRLRVVDAAQRLGYIPNLFAQAVAKGATTTVALLVADISDPYFSTIASGVIQAAESAGLVVTIAVTGRNPERELATVRALRGQRPRVMILAGSRMAGSPQEADLRKELSAFEENGGRVAFISQNAAPFATVLLDNRGGARALAESLVELGYRCFAVVAGPPTIVTSQDRLQGFRDGLAAHGLDLAEHHIAHTDFTRDGGYQAATDLLQAGLDDVDLLFAVSDVMAMGAMSALRDAGLEPGRDLGVAGYDDIPTVRDITPSLTTVRIPLEEVGRRALELAFGVAQGQDGAGQGGSSTIPVVTEVVRRDSTPRR</sequence>
<accession>A0ABW4Q615</accession>
<keyword evidence="6" id="KW-1185">Reference proteome</keyword>
<organism evidence="5 6">
    <name type="scientific">Arthrobacter flavus</name>
    <dbReference type="NCBI Taxonomy" id="95172"/>
    <lineage>
        <taxon>Bacteria</taxon>
        <taxon>Bacillati</taxon>
        <taxon>Actinomycetota</taxon>
        <taxon>Actinomycetes</taxon>
        <taxon>Micrococcales</taxon>
        <taxon>Micrococcaceae</taxon>
        <taxon>Arthrobacter</taxon>
    </lineage>
</organism>
<evidence type="ECO:0000256" key="3">
    <source>
        <dbReference type="ARBA" id="ARBA00023163"/>
    </source>
</evidence>
<dbReference type="Pfam" id="PF00356">
    <property type="entry name" value="LacI"/>
    <property type="match status" value="1"/>
</dbReference>
<comment type="caution">
    <text evidence="5">The sequence shown here is derived from an EMBL/GenBank/DDBJ whole genome shotgun (WGS) entry which is preliminary data.</text>
</comment>
<dbReference type="EMBL" id="JBHUGA010000009">
    <property type="protein sequence ID" value="MFD1845774.1"/>
    <property type="molecule type" value="Genomic_DNA"/>
</dbReference>
<evidence type="ECO:0000256" key="1">
    <source>
        <dbReference type="ARBA" id="ARBA00023015"/>
    </source>
</evidence>
<dbReference type="CDD" id="cd06267">
    <property type="entry name" value="PBP1_LacI_sugar_binding-like"/>
    <property type="match status" value="1"/>
</dbReference>
<dbReference type="PANTHER" id="PTHR30146">
    <property type="entry name" value="LACI-RELATED TRANSCRIPTIONAL REPRESSOR"/>
    <property type="match status" value="1"/>
</dbReference>
<gene>
    <name evidence="5" type="ORF">ACFSFX_04095</name>
</gene>
<dbReference type="SUPFAM" id="SSF53822">
    <property type="entry name" value="Periplasmic binding protein-like I"/>
    <property type="match status" value="1"/>
</dbReference>
<dbReference type="CDD" id="cd01392">
    <property type="entry name" value="HTH_LacI"/>
    <property type="match status" value="1"/>
</dbReference>
<dbReference type="SMART" id="SM00354">
    <property type="entry name" value="HTH_LACI"/>
    <property type="match status" value="1"/>
</dbReference>
<evidence type="ECO:0000256" key="2">
    <source>
        <dbReference type="ARBA" id="ARBA00023125"/>
    </source>
</evidence>
<evidence type="ECO:0000313" key="6">
    <source>
        <dbReference type="Proteomes" id="UP001597307"/>
    </source>
</evidence>
<name>A0ABW4Q615_9MICC</name>
<dbReference type="InterPro" id="IPR028082">
    <property type="entry name" value="Peripla_BP_I"/>
</dbReference>
<dbReference type="Gene3D" id="1.10.260.40">
    <property type="entry name" value="lambda repressor-like DNA-binding domains"/>
    <property type="match status" value="1"/>
</dbReference>
<dbReference type="GO" id="GO:0003677">
    <property type="term" value="F:DNA binding"/>
    <property type="evidence" value="ECO:0007669"/>
    <property type="project" value="UniProtKB-KW"/>
</dbReference>
<dbReference type="Gene3D" id="3.40.50.2300">
    <property type="match status" value="2"/>
</dbReference>
<dbReference type="SUPFAM" id="SSF47413">
    <property type="entry name" value="lambda repressor-like DNA-binding domains"/>
    <property type="match status" value="1"/>
</dbReference>
<dbReference type="Proteomes" id="UP001597307">
    <property type="component" value="Unassembled WGS sequence"/>
</dbReference>
<dbReference type="PROSITE" id="PS50932">
    <property type="entry name" value="HTH_LACI_2"/>
    <property type="match status" value="1"/>
</dbReference>
<evidence type="ECO:0000313" key="5">
    <source>
        <dbReference type="EMBL" id="MFD1845774.1"/>
    </source>
</evidence>
<dbReference type="InterPro" id="IPR046335">
    <property type="entry name" value="LacI/GalR-like_sensor"/>
</dbReference>
<proteinExistence type="predicted"/>
<dbReference type="InterPro" id="IPR010982">
    <property type="entry name" value="Lambda_DNA-bd_dom_sf"/>
</dbReference>
<evidence type="ECO:0000259" key="4">
    <source>
        <dbReference type="PROSITE" id="PS50932"/>
    </source>
</evidence>
<dbReference type="InterPro" id="IPR000843">
    <property type="entry name" value="HTH_LacI"/>
</dbReference>